<evidence type="ECO:0000313" key="2">
    <source>
        <dbReference type="EMBL" id="KAK2943585.1"/>
    </source>
</evidence>
<name>A0ABQ9WZY1_9EUKA</name>
<accession>A0ABQ9WZY1</accession>
<organism evidence="2 3">
    <name type="scientific">Blattamonas nauphoetae</name>
    <dbReference type="NCBI Taxonomy" id="2049346"/>
    <lineage>
        <taxon>Eukaryota</taxon>
        <taxon>Metamonada</taxon>
        <taxon>Preaxostyla</taxon>
        <taxon>Oxymonadida</taxon>
        <taxon>Blattamonas</taxon>
    </lineage>
</organism>
<sequence length="1196" mass="135815">MSRVVERRLPISRYTHIPAGNHCVLFASPDGSRWNDVNRADDGTLYFVAEYVVPKYSLQEEAALLNTMGQDKTFSDAKQSGIETGLRTFSFIPRYILESYRAKKAVMSITEEMQGEKREYPRDEYFERGVSHTLVHFSCPQSDCHNWFVQFASNKARKLILDMFHLGAANNYKGFLTSLATHPESSPIKEAMFHNFVLDAVACGLHIDLPTRIKDHAPPPCLPFQLPEAIGESNIYLRSSTNVLRACLPDISCIDQNKLSPYHTHSDILFQNSLGSRWMPSVELDDQGNHKWPVLWTNQQHVSSSEPPLNYKCFTYSLIPLGAKNTVFGSILLFFKVHLEQTGIIIDAMSVIFIQSTLAPINDICPSGANLMMMWLAIFFRIYELQPSVIFPFLFFVKSPFIEKLSLDGQNPTEFFMDEKNIWVVNGFTGTVQDEEVGYTDRLILDSVVPLLPNTNPLHFRCCFCGLILKADFPNHRCPRLEEEVLPIQLSEKLTTAPWVTNSSRMRKAGVFDPSTVVFTLGREAAQNDPFQHTPPKGCGQHWISLPYPTQGLIPNSRGKGNEIDMIDIVLVDTAQERNDFYPLANDPPEPEPDKDFFKVEYDAPILDLFSYFPPRPVVVEATQGSDVDQREPEGSEDPDDEVKTSNSHLHESLGVVRCWGKKTAIGFARTNGKLHVRPVGVSYPSHKTVAELYENKSIPLAHIFVPMNCLHRLPVTLYGAQKLIPFEIKCLLVGGSTAAADISEQYSMRGHLRRGQPVPLDDLKVIFGQNMMREPLLTKDLGPVHSYRSNMMELNMSDFQLLGSYVNGLHLIVPDILGLCMNYLSRPGQLTPRDMNFLVNYLSDPEEHRNEINKQLASPDQEIESTTQNYLDGLCRRASRTFIYSLRGSTSLIGSLDGKPTLDFIDLNEIITISQTITSDAPVTWAQADVGKTLETTKQQIDINLEVMKTLLENALHIVKQQFQFLVKPYTESNPVTDLTNEDYDLLFRQFLVNPLLDHSRLDELTQFLAGASQIQESAFETALQFVNDQFDSAKQDLDLVFKILRGEEQDVDDTQRTALSGRMAELRSRIFLTLMDLFNGLGNSFRESEREKERKSIHLKLNTDENDAIRRGVHRKEADRVLSSNLNSLSLLLGLAHARHLLPRLSPHFLSSLHSLQQRRVLTPRRPIKRRLRPPLAFHVHSKTLTRRKERKRM</sequence>
<proteinExistence type="predicted"/>
<dbReference type="EMBL" id="JARBJD010000338">
    <property type="protein sequence ID" value="KAK2943585.1"/>
    <property type="molecule type" value="Genomic_DNA"/>
</dbReference>
<reference evidence="2 3" key="1">
    <citation type="journal article" date="2022" name="bioRxiv">
        <title>Genomics of Preaxostyla Flagellates Illuminates Evolutionary Transitions and the Path Towards Mitochondrial Loss.</title>
        <authorList>
            <person name="Novak L.V.F."/>
            <person name="Treitli S.C."/>
            <person name="Pyrih J."/>
            <person name="Halakuc P."/>
            <person name="Pipaliya S.V."/>
            <person name="Vacek V."/>
            <person name="Brzon O."/>
            <person name="Soukal P."/>
            <person name="Eme L."/>
            <person name="Dacks J.B."/>
            <person name="Karnkowska A."/>
            <person name="Elias M."/>
            <person name="Hampl V."/>
        </authorList>
    </citation>
    <scope>NUCLEOTIDE SEQUENCE [LARGE SCALE GENOMIC DNA]</scope>
    <source>
        <strain evidence="2">NAU3</strain>
        <tissue evidence="2">Gut</tissue>
    </source>
</reference>
<evidence type="ECO:0000256" key="1">
    <source>
        <dbReference type="SAM" id="MobiDB-lite"/>
    </source>
</evidence>
<feature type="region of interest" description="Disordered" evidence="1">
    <location>
        <begin position="623"/>
        <end position="648"/>
    </location>
</feature>
<protein>
    <submittedName>
        <fullName evidence="2">Uncharacterized protein</fullName>
    </submittedName>
</protein>
<comment type="caution">
    <text evidence="2">The sequence shown here is derived from an EMBL/GenBank/DDBJ whole genome shotgun (WGS) entry which is preliminary data.</text>
</comment>
<evidence type="ECO:0000313" key="3">
    <source>
        <dbReference type="Proteomes" id="UP001281761"/>
    </source>
</evidence>
<dbReference type="Proteomes" id="UP001281761">
    <property type="component" value="Unassembled WGS sequence"/>
</dbReference>
<keyword evidence="3" id="KW-1185">Reference proteome</keyword>
<gene>
    <name evidence="2" type="ORF">BLNAU_21516</name>
</gene>